<dbReference type="GO" id="GO:0008237">
    <property type="term" value="F:metallopeptidase activity"/>
    <property type="evidence" value="ECO:0007669"/>
    <property type="project" value="InterPro"/>
</dbReference>
<dbReference type="EMBL" id="BARU01012959">
    <property type="protein sequence ID" value="GAH32048.1"/>
    <property type="molecule type" value="Genomic_DNA"/>
</dbReference>
<proteinExistence type="predicted"/>
<evidence type="ECO:0000313" key="1">
    <source>
        <dbReference type="EMBL" id="GAH32048.1"/>
    </source>
</evidence>
<name>X1GGB8_9ZZZZ</name>
<organism evidence="1">
    <name type="scientific">marine sediment metagenome</name>
    <dbReference type="NCBI Taxonomy" id="412755"/>
    <lineage>
        <taxon>unclassified sequences</taxon>
        <taxon>metagenomes</taxon>
        <taxon>ecological metagenomes</taxon>
    </lineage>
</organism>
<dbReference type="SUPFAM" id="SSF55486">
    <property type="entry name" value="Metalloproteases ('zincins'), catalytic domain"/>
    <property type="match status" value="1"/>
</dbReference>
<reference evidence="1" key="1">
    <citation type="journal article" date="2014" name="Front. Microbiol.">
        <title>High frequency of phylogenetically diverse reductive dehalogenase-homologous genes in deep subseafloor sedimentary metagenomes.</title>
        <authorList>
            <person name="Kawai M."/>
            <person name="Futagami T."/>
            <person name="Toyoda A."/>
            <person name="Takaki Y."/>
            <person name="Nishi S."/>
            <person name="Hori S."/>
            <person name="Arai W."/>
            <person name="Tsubouchi T."/>
            <person name="Morono Y."/>
            <person name="Uchiyama I."/>
            <person name="Ito T."/>
            <person name="Fujiyama A."/>
            <person name="Inagaki F."/>
            <person name="Takami H."/>
        </authorList>
    </citation>
    <scope>NUCLEOTIDE SEQUENCE</scope>
    <source>
        <strain evidence="1">Expedition CK06-06</strain>
    </source>
</reference>
<feature type="non-terminal residue" evidence="1">
    <location>
        <position position="1"/>
    </location>
</feature>
<dbReference type="AlphaFoldDB" id="X1GGB8"/>
<gene>
    <name evidence="1" type="ORF">S03H2_23646</name>
</gene>
<accession>X1GGB8</accession>
<comment type="caution">
    <text evidence="1">The sequence shown here is derived from an EMBL/GenBank/DDBJ whole genome shotgun (WGS) entry which is preliminary data.</text>
</comment>
<dbReference type="Gene3D" id="3.40.390.10">
    <property type="entry name" value="Collagenase (Catalytic Domain)"/>
    <property type="match status" value="1"/>
</dbReference>
<protein>
    <submittedName>
        <fullName evidence="1">Uncharacterized protein</fullName>
    </submittedName>
</protein>
<sequence>ELVKEYGLVDYGKMDLKGINIINKELFRLIEKYKIKLSNLGSSQGMSRTVTYLYGKTTPNSTFANVFFNRPTRQISMTFNEYWWATPAKRKFFKDSMYACVRSGYHNLDTFKGVVAHEYGHVLDILDATRRVSDTSEVMLYFRETDVITIKNIFGDYANKERAEFFAEAFCNYEAKNLPKKEMSFVAKILKKYILR</sequence>
<dbReference type="InterPro" id="IPR024079">
    <property type="entry name" value="MetalloPept_cat_dom_sf"/>
</dbReference>